<dbReference type="Proteomes" id="UP001428341">
    <property type="component" value="Unassembled WGS sequence"/>
</dbReference>
<dbReference type="EMBL" id="JBCGBO010000002">
    <property type="protein sequence ID" value="KAK9222596.1"/>
    <property type="molecule type" value="Genomic_DNA"/>
</dbReference>
<dbReference type="Pfam" id="PF07172">
    <property type="entry name" value="GRP"/>
    <property type="match status" value="1"/>
</dbReference>
<dbReference type="AlphaFoldDB" id="A0AAP0QYE4"/>
<evidence type="ECO:0000256" key="2">
    <source>
        <dbReference type="SAM" id="SignalP"/>
    </source>
</evidence>
<dbReference type="PANTHER" id="PTHR37389">
    <property type="entry name" value="NODULIN-24"/>
    <property type="match status" value="1"/>
</dbReference>
<gene>
    <name evidence="3" type="ORF">WN944_011032</name>
</gene>
<accession>A0AAP0QYE4</accession>
<keyword evidence="4" id="KW-1185">Reference proteome</keyword>
<feature type="compositionally biased region" description="Gly residues" evidence="1">
    <location>
        <begin position="51"/>
        <end position="92"/>
    </location>
</feature>
<evidence type="ECO:0000256" key="1">
    <source>
        <dbReference type="SAM" id="MobiDB-lite"/>
    </source>
</evidence>
<organism evidence="3 4">
    <name type="scientific">Citrus x changshan-huyou</name>
    <dbReference type="NCBI Taxonomy" id="2935761"/>
    <lineage>
        <taxon>Eukaryota</taxon>
        <taxon>Viridiplantae</taxon>
        <taxon>Streptophyta</taxon>
        <taxon>Embryophyta</taxon>
        <taxon>Tracheophyta</taxon>
        <taxon>Spermatophyta</taxon>
        <taxon>Magnoliopsida</taxon>
        <taxon>eudicotyledons</taxon>
        <taxon>Gunneridae</taxon>
        <taxon>Pentapetalae</taxon>
        <taxon>rosids</taxon>
        <taxon>malvids</taxon>
        <taxon>Sapindales</taxon>
        <taxon>Rutaceae</taxon>
        <taxon>Aurantioideae</taxon>
        <taxon>Citrus</taxon>
    </lineage>
</organism>
<dbReference type="PANTHER" id="PTHR37389:SF40">
    <property type="entry name" value="NODULIN-24"/>
    <property type="match status" value="1"/>
</dbReference>
<evidence type="ECO:0000313" key="4">
    <source>
        <dbReference type="Proteomes" id="UP001428341"/>
    </source>
</evidence>
<sequence>MGSKIFLVLGLLVAIVFISSEVAARDLAETSIDHKKNAEKATGRNGVRGAKYGGYGDPPGGGGYGDPPGGGGYGDPPGGGGYGNPSGGGVYPPGGRYCPNGC</sequence>
<protein>
    <recommendedName>
        <fullName evidence="5">Glycine-rich protein</fullName>
    </recommendedName>
</protein>
<comment type="caution">
    <text evidence="3">The sequence shown here is derived from an EMBL/GenBank/DDBJ whole genome shotgun (WGS) entry which is preliminary data.</text>
</comment>
<reference evidence="3 4" key="1">
    <citation type="submission" date="2024-05" db="EMBL/GenBank/DDBJ databases">
        <title>Haplotype-resolved chromosome-level genome assembly of Huyou (Citrus changshanensis).</title>
        <authorList>
            <person name="Miao C."/>
            <person name="Chen W."/>
            <person name="Wu Y."/>
            <person name="Wang L."/>
            <person name="Zhao S."/>
            <person name="Grierson D."/>
            <person name="Xu C."/>
            <person name="Chen K."/>
        </authorList>
    </citation>
    <scope>NUCLEOTIDE SEQUENCE [LARGE SCALE GENOMIC DNA]</scope>
    <source>
        <strain evidence="3">01-14</strain>
        <tissue evidence="3">Leaf</tissue>
    </source>
</reference>
<dbReference type="InterPro" id="IPR010800">
    <property type="entry name" value="GRP"/>
</dbReference>
<evidence type="ECO:0000313" key="3">
    <source>
        <dbReference type="EMBL" id="KAK9222596.1"/>
    </source>
</evidence>
<evidence type="ECO:0008006" key="5">
    <source>
        <dbReference type="Google" id="ProtNLM"/>
    </source>
</evidence>
<name>A0AAP0QYE4_9ROSI</name>
<keyword evidence="2" id="KW-0732">Signal</keyword>
<proteinExistence type="predicted"/>
<feature type="signal peptide" evidence="2">
    <location>
        <begin position="1"/>
        <end position="24"/>
    </location>
</feature>
<feature type="compositionally biased region" description="Basic and acidic residues" evidence="1">
    <location>
        <begin position="29"/>
        <end position="42"/>
    </location>
</feature>
<feature type="region of interest" description="Disordered" evidence="1">
    <location>
        <begin position="29"/>
        <end position="102"/>
    </location>
</feature>
<feature type="chain" id="PRO_5042978220" description="Glycine-rich protein" evidence="2">
    <location>
        <begin position="25"/>
        <end position="102"/>
    </location>
</feature>